<accession>A0A5C4N2I4</accession>
<evidence type="ECO:0000256" key="1">
    <source>
        <dbReference type="SAM" id="MobiDB-lite"/>
    </source>
</evidence>
<evidence type="ECO:0000313" key="2">
    <source>
        <dbReference type="EMBL" id="TNC50514.1"/>
    </source>
</evidence>
<protein>
    <submittedName>
        <fullName evidence="2">DUF4169 family protein</fullName>
    </submittedName>
</protein>
<comment type="caution">
    <text evidence="2">The sequence shown here is derived from an EMBL/GenBank/DDBJ whole genome shotgun (WGS) entry which is preliminary data.</text>
</comment>
<feature type="region of interest" description="Disordered" evidence="1">
    <location>
        <begin position="1"/>
        <end position="22"/>
    </location>
</feature>
<sequence length="60" mass="6790">MTGQVVNLNKARKVRARTEDKARADANAFKHGRTKAQRILEATQAEKVRRALDQAKIEDD</sequence>
<organism evidence="2 3">
    <name type="scientific">Rubellimicrobium rubrum</name>
    <dbReference type="NCBI Taxonomy" id="2585369"/>
    <lineage>
        <taxon>Bacteria</taxon>
        <taxon>Pseudomonadati</taxon>
        <taxon>Pseudomonadota</taxon>
        <taxon>Alphaproteobacteria</taxon>
        <taxon>Rhodobacterales</taxon>
        <taxon>Roseobacteraceae</taxon>
        <taxon>Rubellimicrobium</taxon>
    </lineage>
</organism>
<evidence type="ECO:0000313" key="3">
    <source>
        <dbReference type="Proteomes" id="UP000305887"/>
    </source>
</evidence>
<proteinExistence type="predicted"/>
<dbReference type="OrthoDB" id="7192657at2"/>
<gene>
    <name evidence="2" type="ORF">FHG66_08460</name>
</gene>
<keyword evidence="3" id="KW-1185">Reference proteome</keyword>
<reference evidence="2 3" key="1">
    <citation type="submission" date="2019-06" db="EMBL/GenBank/DDBJ databases">
        <title>YIM 131921 draft genome.</title>
        <authorList>
            <person name="Jiang L."/>
        </authorList>
    </citation>
    <scope>NUCLEOTIDE SEQUENCE [LARGE SCALE GENOMIC DNA]</scope>
    <source>
        <strain evidence="2 3">YIM 131921</strain>
    </source>
</reference>
<dbReference type="Proteomes" id="UP000305887">
    <property type="component" value="Unassembled WGS sequence"/>
</dbReference>
<dbReference type="AlphaFoldDB" id="A0A5C4N2I4"/>
<name>A0A5C4N2I4_9RHOB</name>
<dbReference type="Pfam" id="PF13770">
    <property type="entry name" value="DUF4169"/>
    <property type="match status" value="1"/>
</dbReference>
<dbReference type="InterPro" id="IPR025227">
    <property type="entry name" value="DUF4169"/>
</dbReference>
<dbReference type="RefSeq" id="WP_139076310.1">
    <property type="nucleotide sequence ID" value="NZ_VDFU01000007.1"/>
</dbReference>
<dbReference type="EMBL" id="VDFU01000007">
    <property type="protein sequence ID" value="TNC50514.1"/>
    <property type="molecule type" value="Genomic_DNA"/>
</dbReference>